<evidence type="ECO:0000313" key="7">
    <source>
        <dbReference type="EMBL" id="QDZ41199.1"/>
    </source>
</evidence>
<proteinExistence type="inferred from homology"/>
<dbReference type="PANTHER" id="PTHR43673:SF2">
    <property type="entry name" value="NITROREDUCTASE"/>
    <property type="match status" value="1"/>
</dbReference>
<dbReference type="Gene3D" id="3.40.109.10">
    <property type="entry name" value="NADH Oxidase"/>
    <property type="match status" value="1"/>
</dbReference>
<evidence type="ECO:0000256" key="2">
    <source>
        <dbReference type="ARBA" id="ARBA00007118"/>
    </source>
</evidence>
<feature type="domain" description="Nitroreductase" evidence="6">
    <location>
        <begin position="15"/>
        <end position="193"/>
    </location>
</feature>
<dbReference type="PANTHER" id="PTHR43673">
    <property type="entry name" value="NAD(P)H NITROREDUCTASE YDGI-RELATED"/>
    <property type="match status" value="1"/>
</dbReference>
<dbReference type="SUPFAM" id="SSF55469">
    <property type="entry name" value="FMN-dependent nitroreductase-like"/>
    <property type="match status" value="1"/>
</dbReference>
<accession>A0A5B8NS98</accession>
<evidence type="ECO:0000256" key="5">
    <source>
        <dbReference type="ARBA" id="ARBA00023002"/>
    </source>
</evidence>
<dbReference type="KEGG" id="enn:FRE64_15355"/>
<evidence type="ECO:0000256" key="4">
    <source>
        <dbReference type="ARBA" id="ARBA00022643"/>
    </source>
</evidence>
<comment type="cofactor">
    <cofactor evidence="1">
        <name>FMN</name>
        <dbReference type="ChEBI" id="CHEBI:58210"/>
    </cofactor>
</comment>
<organism evidence="7 8">
    <name type="scientific">Euhalothece natronophila Z-M001</name>
    <dbReference type="NCBI Taxonomy" id="522448"/>
    <lineage>
        <taxon>Bacteria</taxon>
        <taxon>Bacillati</taxon>
        <taxon>Cyanobacteriota</taxon>
        <taxon>Cyanophyceae</taxon>
        <taxon>Oscillatoriophycideae</taxon>
        <taxon>Chroococcales</taxon>
        <taxon>Halothecacae</taxon>
        <taxon>Halothece cluster</taxon>
        <taxon>Euhalothece</taxon>
    </lineage>
</organism>
<comment type="similarity">
    <text evidence="2">Belongs to the nitroreductase family.</text>
</comment>
<dbReference type="InterPro" id="IPR029479">
    <property type="entry name" value="Nitroreductase"/>
</dbReference>
<keyword evidence="3" id="KW-0285">Flavoprotein</keyword>
<dbReference type="AlphaFoldDB" id="A0A5B8NS98"/>
<dbReference type="OrthoDB" id="9782629at2"/>
<dbReference type="InterPro" id="IPR000415">
    <property type="entry name" value="Nitroreductase-like"/>
</dbReference>
<dbReference type="Proteomes" id="UP000318453">
    <property type="component" value="Chromosome"/>
</dbReference>
<name>A0A5B8NS98_9CHRO</name>
<protein>
    <submittedName>
        <fullName evidence="7">Nitroreductase family protein</fullName>
    </submittedName>
</protein>
<evidence type="ECO:0000313" key="8">
    <source>
        <dbReference type="Proteomes" id="UP000318453"/>
    </source>
</evidence>
<evidence type="ECO:0000256" key="3">
    <source>
        <dbReference type="ARBA" id="ARBA00022630"/>
    </source>
</evidence>
<gene>
    <name evidence="7" type="ORF">FRE64_15355</name>
</gene>
<keyword evidence="8" id="KW-1185">Reference proteome</keyword>
<evidence type="ECO:0000256" key="1">
    <source>
        <dbReference type="ARBA" id="ARBA00001917"/>
    </source>
</evidence>
<keyword evidence="4" id="KW-0288">FMN</keyword>
<keyword evidence="5" id="KW-0560">Oxidoreductase</keyword>
<dbReference type="GO" id="GO:0016491">
    <property type="term" value="F:oxidoreductase activity"/>
    <property type="evidence" value="ECO:0007669"/>
    <property type="project" value="UniProtKB-KW"/>
</dbReference>
<dbReference type="EMBL" id="CP042326">
    <property type="protein sequence ID" value="QDZ41199.1"/>
    <property type="molecule type" value="Genomic_DNA"/>
</dbReference>
<reference evidence="7" key="1">
    <citation type="submission" date="2019-08" db="EMBL/GenBank/DDBJ databases">
        <title>Carotenoids and Carotenoid Binding Proteins in the Halophilic Cyanobacterium Euhalothece sp. ZM00.</title>
        <authorList>
            <person name="Cho S.M."/>
            <person name="Song J.Y."/>
            <person name="Park Y.-I."/>
        </authorList>
    </citation>
    <scope>NUCLEOTIDE SEQUENCE [LARGE SCALE GENOMIC DNA]</scope>
    <source>
        <strain evidence="7">Z-M001</strain>
    </source>
</reference>
<dbReference type="Pfam" id="PF00881">
    <property type="entry name" value="Nitroreductase"/>
    <property type="match status" value="1"/>
</dbReference>
<sequence length="221" mass="24888">MNREKRPSLELPEVIKQRRAARAFKSDPIPEDILERILHLGIQAPSGFNLQPWRFILIKSAENKAKLKECAFNQRQVEEAPVVLICCGDRAAVSTENIEAVIRLGEEHQSMNEQYANYMRNTIPGFVENSPSFGNQEVWTNRHTMLAVDHLMLVAKSYGVDSCPMEGFVTSQVKSAFNIPDKVDVCCLLPLGYAAEPDKNYGGRFDLSQVCYAESYGNKAF</sequence>
<evidence type="ECO:0000259" key="6">
    <source>
        <dbReference type="Pfam" id="PF00881"/>
    </source>
</evidence>
<dbReference type="RefSeq" id="WP_146297034.1">
    <property type="nucleotide sequence ID" value="NZ_CP042326.1"/>
</dbReference>